<proteinExistence type="predicted"/>
<sequence>MECNNIDTVIDELINKVASYQVLKPRNYTPPAIWKEDLGLYRSEMRFSFHGNEIEAELRKNKYMYVYDNNMFSTA</sequence>
<reference evidence="1" key="1">
    <citation type="submission" date="2021-02" db="EMBL/GenBank/DDBJ databases">
        <authorList>
            <person name="Nowell W R."/>
        </authorList>
    </citation>
    <scope>NUCLEOTIDE SEQUENCE</scope>
</reference>
<dbReference type="Proteomes" id="UP000677228">
    <property type="component" value="Unassembled WGS sequence"/>
</dbReference>
<organism evidence="1 3">
    <name type="scientific">Didymodactylos carnosus</name>
    <dbReference type="NCBI Taxonomy" id="1234261"/>
    <lineage>
        <taxon>Eukaryota</taxon>
        <taxon>Metazoa</taxon>
        <taxon>Spiralia</taxon>
        <taxon>Gnathifera</taxon>
        <taxon>Rotifera</taxon>
        <taxon>Eurotatoria</taxon>
        <taxon>Bdelloidea</taxon>
        <taxon>Philodinida</taxon>
        <taxon>Philodinidae</taxon>
        <taxon>Didymodactylos</taxon>
    </lineage>
</organism>
<evidence type="ECO:0000313" key="3">
    <source>
        <dbReference type="Proteomes" id="UP000677228"/>
    </source>
</evidence>
<evidence type="ECO:0000313" key="1">
    <source>
        <dbReference type="EMBL" id="CAF1598730.1"/>
    </source>
</evidence>
<name>A0A8S2FZP4_9BILA</name>
<feature type="non-terminal residue" evidence="1">
    <location>
        <position position="1"/>
    </location>
</feature>
<evidence type="ECO:0000313" key="2">
    <source>
        <dbReference type="EMBL" id="CAF4406311.1"/>
    </source>
</evidence>
<dbReference type="AlphaFoldDB" id="A0A8S2FZP4"/>
<gene>
    <name evidence="1" type="ORF">OVA965_LOCUS41967</name>
    <name evidence="2" type="ORF">TMI583_LOCUS43750</name>
</gene>
<dbReference type="EMBL" id="CAJOBA010073798">
    <property type="protein sequence ID" value="CAF4406311.1"/>
    <property type="molecule type" value="Genomic_DNA"/>
</dbReference>
<dbReference type="Proteomes" id="UP000682733">
    <property type="component" value="Unassembled WGS sequence"/>
</dbReference>
<protein>
    <submittedName>
        <fullName evidence="1">Uncharacterized protein</fullName>
    </submittedName>
</protein>
<accession>A0A8S2FZP4</accession>
<comment type="caution">
    <text evidence="1">The sequence shown here is derived from an EMBL/GenBank/DDBJ whole genome shotgun (WGS) entry which is preliminary data.</text>
</comment>
<dbReference type="EMBL" id="CAJNOK010050094">
    <property type="protein sequence ID" value="CAF1598730.1"/>
    <property type="molecule type" value="Genomic_DNA"/>
</dbReference>